<keyword evidence="1" id="KW-1133">Transmembrane helix</keyword>
<accession>A0A369QE07</accession>
<organism evidence="2 3">
    <name type="scientific">Adhaeribacter pallidiroseus</name>
    <dbReference type="NCBI Taxonomy" id="2072847"/>
    <lineage>
        <taxon>Bacteria</taxon>
        <taxon>Pseudomonadati</taxon>
        <taxon>Bacteroidota</taxon>
        <taxon>Cytophagia</taxon>
        <taxon>Cytophagales</taxon>
        <taxon>Hymenobacteraceae</taxon>
        <taxon>Adhaeribacter</taxon>
    </lineage>
</organism>
<evidence type="ECO:0000313" key="3">
    <source>
        <dbReference type="Proteomes" id="UP000253919"/>
    </source>
</evidence>
<dbReference type="EMBL" id="QASA01000001">
    <property type="protein sequence ID" value="RDC61795.1"/>
    <property type="molecule type" value="Genomic_DNA"/>
</dbReference>
<dbReference type="Proteomes" id="UP000253919">
    <property type="component" value="Unassembled WGS sequence"/>
</dbReference>
<name>A0A369QE07_9BACT</name>
<dbReference type="AlphaFoldDB" id="A0A369QE07"/>
<dbReference type="OrthoDB" id="1265103at2"/>
<sequence>MPTLAFLMNRDKLKRYFKKIGLAGFLFFLIKGLIWLFIFMGGWKLVSRWLNG</sequence>
<gene>
    <name evidence="2" type="ORF">AHMF7616_00384</name>
</gene>
<proteinExistence type="predicted"/>
<keyword evidence="3" id="KW-1185">Reference proteome</keyword>
<feature type="transmembrane region" description="Helical" evidence="1">
    <location>
        <begin position="20"/>
        <end position="43"/>
    </location>
</feature>
<evidence type="ECO:0000256" key="1">
    <source>
        <dbReference type="SAM" id="Phobius"/>
    </source>
</evidence>
<dbReference type="RefSeq" id="WP_158546073.1">
    <property type="nucleotide sequence ID" value="NZ_QASA01000001.1"/>
</dbReference>
<keyword evidence="1" id="KW-0812">Transmembrane</keyword>
<keyword evidence="1" id="KW-0472">Membrane</keyword>
<evidence type="ECO:0008006" key="4">
    <source>
        <dbReference type="Google" id="ProtNLM"/>
    </source>
</evidence>
<comment type="caution">
    <text evidence="2">The sequence shown here is derived from an EMBL/GenBank/DDBJ whole genome shotgun (WGS) entry which is preliminary data.</text>
</comment>
<protein>
    <recommendedName>
        <fullName evidence="4">Alanyl-tRNA synthetase</fullName>
    </recommendedName>
</protein>
<evidence type="ECO:0000313" key="2">
    <source>
        <dbReference type="EMBL" id="RDC61795.1"/>
    </source>
</evidence>
<reference evidence="2 3" key="1">
    <citation type="submission" date="2018-04" db="EMBL/GenBank/DDBJ databases">
        <title>Adhaeribacter sp. HMF7616 genome sequencing and assembly.</title>
        <authorList>
            <person name="Kang H."/>
            <person name="Kang J."/>
            <person name="Cha I."/>
            <person name="Kim H."/>
            <person name="Joh K."/>
        </authorList>
    </citation>
    <scope>NUCLEOTIDE SEQUENCE [LARGE SCALE GENOMIC DNA]</scope>
    <source>
        <strain evidence="2 3">HMF7616</strain>
    </source>
</reference>